<keyword evidence="1" id="KW-0812">Transmembrane</keyword>
<dbReference type="AlphaFoldDB" id="C7M064"/>
<dbReference type="OrthoDB" id="3784387at2"/>
<keyword evidence="3" id="KW-1185">Reference proteome</keyword>
<sequence>MDRGLESSVASPWRPALIAAIGALLEIAVQVIGVGHGNPGILALVGTLFGSRAHLPAWIPQVRGPGYDGQFFLRLALDPFDIHRRAFGITFDTPYRAQRIGLPFLAWLIAGGQQHLVVWTLPLIEVLAAACIAGSVTVLAGSESRAALTGVAAALYEGYAFSYGRDLAEPVAAALMLLAILSIEHWDRPIVGTVLLLASTLTLETELMAVGALGLVGLARSLRMRRVDHRLIVATAAAISWIGWDAFVSHEVGHVTAAADLNANLGVPLLTQVKAVALHLHPSAADLAWLLQLGLLVLAVAITIPRISRSRAPSVIKVLFIAMIVLALLVGPADWDVESGFRQFDLVWISSLIVIGTTDNPPAWLPALGIAAWIGTVHLAVNTTAFLRRL</sequence>
<evidence type="ECO:0000313" key="2">
    <source>
        <dbReference type="EMBL" id="ACU54372.1"/>
    </source>
</evidence>
<dbReference type="eggNOG" id="ENOG5031D2W">
    <property type="taxonomic scope" value="Bacteria"/>
</dbReference>
<dbReference type="KEGG" id="afo:Afer_1449"/>
<accession>C7M064</accession>
<feature type="transmembrane region" description="Helical" evidence="1">
    <location>
        <begin position="363"/>
        <end position="387"/>
    </location>
</feature>
<reference evidence="2 3" key="1">
    <citation type="journal article" date="2009" name="Stand. Genomic Sci.">
        <title>Complete genome sequence of Acidimicrobium ferrooxidans type strain (ICP).</title>
        <authorList>
            <person name="Clum A."/>
            <person name="Nolan M."/>
            <person name="Lang E."/>
            <person name="Glavina Del Rio T."/>
            <person name="Tice H."/>
            <person name="Copeland A."/>
            <person name="Cheng J.F."/>
            <person name="Lucas S."/>
            <person name="Chen F."/>
            <person name="Bruce D."/>
            <person name="Goodwin L."/>
            <person name="Pitluck S."/>
            <person name="Ivanova N."/>
            <person name="Mavrommatis K."/>
            <person name="Mikhailova N."/>
            <person name="Pati A."/>
            <person name="Chen A."/>
            <person name="Palaniappan K."/>
            <person name="Goker M."/>
            <person name="Spring S."/>
            <person name="Land M."/>
            <person name="Hauser L."/>
            <person name="Chang Y.J."/>
            <person name="Jeffries C.C."/>
            <person name="Chain P."/>
            <person name="Bristow J."/>
            <person name="Eisen J.A."/>
            <person name="Markowitz V."/>
            <person name="Hugenholtz P."/>
            <person name="Kyrpides N.C."/>
            <person name="Klenk H.P."/>
            <person name="Lapidus A."/>
        </authorList>
    </citation>
    <scope>NUCLEOTIDE SEQUENCE [LARGE SCALE GENOMIC DNA]</scope>
    <source>
        <strain evidence="3">DSM 10331 / JCM 15462 / NBRC 103882 / ICP</strain>
    </source>
</reference>
<dbReference type="Proteomes" id="UP000000771">
    <property type="component" value="Chromosome"/>
</dbReference>
<feature type="transmembrane region" description="Helical" evidence="1">
    <location>
        <begin position="195"/>
        <end position="219"/>
    </location>
</feature>
<dbReference type="EMBL" id="CP001631">
    <property type="protein sequence ID" value="ACU54372.1"/>
    <property type="molecule type" value="Genomic_DNA"/>
</dbReference>
<dbReference type="HOGENOM" id="CLU_707184_0_0_11"/>
<organism evidence="2 3">
    <name type="scientific">Acidimicrobium ferrooxidans (strain DSM 10331 / JCM 15462 / NBRC 103882 / ICP)</name>
    <dbReference type="NCBI Taxonomy" id="525909"/>
    <lineage>
        <taxon>Bacteria</taxon>
        <taxon>Bacillati</taxon>
        <taxon>Actinomycetota</taxon>
        <taxon>Acidimicrobiia</taxon>
        <taxon>Acidimicrobiales</taxon>
        <taxon>Acidimicrobiaceae</taxon>
        <taxon>Acidimicrobium</taxon>
    </lineage>
</organism>
<protein>
    <submittedName>
        <fullName evidence="2">Uncharacterized protein</fullName>
    </submittedName>
</protein>
<keyword evidence="1" id="KW-1133">Transmembrane helix</keyword>
<name>C7M064_ACIFD</name>
<evidence type="ECO:0000256" key="1">
    <source>
        <dbReference type="SAM" id="Phobius"/>
    </source>
</evidence>
<dbReference type="RefSeq" id="WP_015798855.1">
    <property type="nucleotide sequence ID" value="NC_013124.1"/>
</dbReference>
<keyword evidence="1" id="KW-0472">Membrane</keyword>
<proteinExistence type="predicted"/>
<feature type="transmembrane region" description="Helical" evidence="1">
    <location>
        <begin position="287"/>
        <end position="307"/>
    </location>
</feature>
<evidence type="ECO:0000313" key="3">
    <source>
        <dbReference type="Proteomes" id="UP000000771"/>
    </source>
</evidence>
<dbReference type="STRING" id="525909.Afer_1449"/>
<feature type="transmembrane region" description="Helical" evidence="1">
    <location>
        <begin position="314"/>
        <end position="333"/>
    </location>
</feature>
<gene>
    <name evidence="2" type="ordered locus">Afer_1449</name>
</gene>
<feature type="transmembrane region" description="Helical" evidence="1">
    <location>
        <begin position="231"/>
        <end position="248"/>
    </location>
</feature>